<feature type="signal peptide" evidence="8">
    <location>
        <begin position="1"/>
        <end position="22"/>
    </location>
</feature>
<comment type="similarity">
    <text evidence="2">Belongs to the OmpP1/FadL family.</text>
</comment>
<dbReference type="Proteomes" id="UP001595722">
    <property type="component" value="Unassembled WGS sequence"/>
</dbReference>
<dbReference type="SUPFAM" id="SSF56935">
    <property type="entry name" value="Porins"/>
    <property type="match status" value="1"/>
</dbReference>
<dbReference type="EMBL" id="JBHRYB010000015">
    <property type="protein sequence ID" value="MFC3681525.1"/>
    <property type="molecule type" value="Genomic_DNA"/>
</dbReference>
<keyword evidence="4" id="KW-0812">Transmembrane</keyword>
<name>A0ABV7VVY3_9GAMM</name>
<evidence type="ECO:0000256" key="8">
    <source>
        <dbReference type="SAM" id="SignalP"/>
    </source>
</evidence>
<comment type="subcellular location">
    <subcellularLocation>
        <location evidence="1">Cell outer membrane</location>
        <topology evidence="1">Multi-pass membrane protein</topology>
    </subcellularLocation>
</comment>
<organism evidence="9 10">
    <name type="scientific">Bacterioplanoides pacificum</name>
    <dbReference type="NCBI Taxonomy" id="1171596"/>
    <lineage>
        <taxon>Bacteria</taxon>
        <taxon>Pseudomonadati</taxon>
        <taxon>Pseudomonadota</taxon>
        <taxon>Gammaproteobacteria</taxon>
        <taxon>Oceanospirillales</taxon>
        <taxon>Oceanospirillaceae</taxon>
        <taxon>Bacterioplanoides</taxon>
    </lineage>
</organism>
<evidence type="ECO:0000256" key="7">
    <source>
        <dbReference type="ARBA" id="ARBA00023237"/>
    </source>
</evidence>
<dbReference type="Pfam" id="PF03349">
    <property type="entry name" value="Toluene_X"/>
    <property type="match status" value="1"/>
</dbReference>
<evidence type="ECO:0000256" key="4">
    <source>
        <dbReference type="ARBA" id="ARBA00022692"/>
    </source>
</evidence>
<evidence type="ECO:0000256" key="1">
    <source>
        <dbReference type="ARBA" id="ARBA00004571"/>
    </source>
</evidence>
<keyword evidence="3" id="KW-1134">Transmembrane beta strand</keyword>
<dbReference type="RefSeq" id="WP_376867976.1">
    <property type="nucleotide sequence ID" value="NZ_JBHRYB010000015.1"/>
</dbReference>
<evidence type="ECO:0000256" key="6">
    <source>
        <dbReference type="ARBA" id="ARBA00023136"/>
    </source>
</evidence>
<evidence type="ECO:0000256" key="2">
    <source>
        <dbReference type="ARBA" id="ARBA00008163"/>
    </source>
</evidence>
<accession>A0ABV7VVY3</accession>
<keyword evidence="6" id="KW-0472">Membrane</keyword>
<evidence type="ECO:0000313" key="10">
    <source>
        <dbReference type="Proteomes" id="UP001595722"/>
    </source>
</evidence>
<dbReference type="InterPro" id="IPR005017">
    <property type="entry name" value="OMPP1/FadL/TodX"/>
</dbReference>
<evidence type="ECO:0000256" key="5">
    <source>
        <dbReference type="ARBA" id="ARBA00022729"/>
    </source>
</evidence>
<proteinExistence type="inferred from homology"/>
<gene>
    <name evidence="9" type="ORF">ACFOMG_15580</name>
</gene>
<protein>
    <submittedName>
        <fullName evidence="9">OmpP1/FadL family transporter</fullName>
    </submittedName>
</protein>
<dbReference type="PANTHER" id="PTHR35093">
    <property type="entry name" value="OUTER MEMBRANE PROTEIN NMB0088-RELATED"/>
    <property type="match status" value="1"/>
</dbReference>
<dbReference type="Gene3D" id="2.40.160.60">
    <property type="entry name" value="Outer membrane protein transport protein (OMPP1/FadL/TodX)"/>
    <property type="match status" value="1"/>
</dbReference>
<sequence length="450" mass="47883">MMTKIKTLAAAVAAIAASNGYAQGFYVDEQSAIRLGDAFSAGAAAISDASVAAYNPAAMLATREELAINLSAISVQSEFKGDATTGVGTTAIQGDKAEADNFDLLPTLYYVNHLDNTLAFGAFINAPYATGTDFGDNSVARYAVTESEITGIDAGASFAFQLTESTSMGLSVIAQYMNAKMATAINTTALCLGELDASTCANLGVDPAELGNNTHDGLFVLEGNNVAFGFTAGALTQFDHGGRLGINYRSRVVHDLKGSAAVSFSDSAAGFTSLAGLENTSARGSVQITTPESANLSYSQEFGNLTLQSDVQWTKWSRFDQLNIESRNSTVAMLTAEPQQHQWRESFRFALGANYRLSEQLTVRTGMALDRTPIGDKNAKIDFAFADYRAISLGMTYEISDGLDLDAGYQHTLQQNRDIDQNELTSTGSRLNGEVTTDVNSFALGLRWAL</sequence>
<comment type="caution">
    <text evidence="9">The sequence shown here is derived from an EMBL/GenBank/DDBJ whole genome shotgun (WGS) entry which is preliminary data.</text>
</comment>
<keyword evidence="7" id="KW-0998">Cell outer membrane</keyword>
<keyword evidence="5 8" id="KW-0732">Signal</keyword>
<dbReference type="PANTHER" id="PTHR35093:SF3">
    <property type="entry name" value="LONG-CHAIN FATTY ACID TRANSPORT PROTEIN"/>
    <property type="match status" value="1"/>
</dbReference>
<feature type="chain" id="PRO_5046712864" evidence="8">
    <location>
        <begin position="23"/>
        <end position="450"/>
    </location>
</feature>
<keyword evidence="10" id="KW-1185">Reference proteome</keyword>
<evidence type="ECO:0000256" key="3">
    <source>
        <dbReference type="ARBA" id="ARBA00022452"/>
    </source>
</evidence>
<reference evidence="10" key="1">
    <citation type="journal article" date="2019" name="Int. J. Syst. Evol. Microbiol.">
        <title>The Global Catalogue of Microorganisms (GCM) 10K type strain sequencing project: providing services to taxonomists for standard genome sequencing and annotation.</title>
        <authorList>
            <consortium name="The Broad Institute Genomics Platform"/>
            <consortium name="The Broad Institute Genome Sequencing Center for Infectious Disease"/>
            <person name="Wu L."/>
            <person name="Ma J."/>
        </authorList>
    </citation>
    <scope>NUCLEOTIDE SEQUENCE [LARGE SCALE GENOMIC DNA]</scope>
    <source>
        <strain evidence="10">KCTC 42424</strain>
    </source>
</reference>
<evidence type="ECO:0000313" key="9">
    <source>
        <dbReference type="EMBL" id="MFC3681525.1"/>
    </source>
</evidence>